<dbReference type="Pfam" id="PF00406">
    <property type="entry name" value="ADK"/>
    <property type="match status" value="1"/>
</dbReference>
<evidence type="ECO:0000256" key="2">
    <source>
        <dbReference type="ARBA" id="ARBA00022741"/>
    </source>
</evidence>
<evidence type="ECO:0008006" key="7">
    <source>
        <dbReference type="Google" id="ProtNLM"/>
    </source>
</evidence>
<keyword evidence="6" id="KW-1185">Reference proteome</keyword>
<evidence type="ECO:0000256" key="3">
    <source>
        <dbReference type="ARBA" id="ARBA00022777"/>
    </source>
</evidence>
<dbReference type="CDD" id="cd01428">
    <property type="entry name" value="ADK"/>
    <property type="match status" value="1"/>
</dbReference>
<dbReference type="Gene3D" id="3.40.50.300">
    <property type="entry name" value="P-loop containing nucleotide triphosphate hydrolases"/>
    <property type="match status" value="1"/>
</dbReference>
<proteinExistence type="inferred from homology"/>
<keyword evidence="2" id="KW-0547">Nucleotide-binding</keyword>
<comment type="caution">
    <text evidence="5">The sequence shown here is derived from an EMBL/GenBank/DDBJ whole genome shotgun (WGS) entry which is preliminary data.</text>
</comment>
<accession>A0AAN7ZFH5</accession>
<comment type="similarity">
    <text evidence="4">Belongs to the adenylate kinase family.</text>
</comment>
<dbReference type="PRINTS" id="PR00094">
    <property type="entry name" value="ADENYLTKNASE"/>
</dbReference>
<name>A0AAN7ZFH5_9COLE</name>
<dbReference type="GO" id="GO:0019205">
    <property type="term" value="F:nucleobase-containing compound kinase activity"/>
    <property type="evidence" value="ECO:0007669"/>
    <property type="project" value="InterPro"/>
</dbReference>
<evidence type="ECO:0000313" key="6">
    <source>
        <dbReference type="Proteomes" id="UP001329430"/>
    </source>
</evidence>
<evidence type="ECO:0000313" key="5">
    <source>
        <dbReference type="EMBL" id="KAK5637793.1"/>
    </source>
</evidence>
<dbReference type="AlphaFoldDB" id="A0AAN7ZFH5"/>
<sequence>FPRTLPQAHSLWESHKLDIVINLNVPFDVIIDRAKVDGYIYRADGKDDVTGEPLIQREDDQPEVVRKRLEVYQEITRPVIEFYQTTDILQHFEGRTSDEIWPKVVNCLNAYLSDKRIFVENV</sequence>
<evidence type="ECO:0000256" key="4">
    <source>
        <dbReference type="RuleBase" id="RU003330"/>
    </source>
</evidence>
<dbReference type="EMBL" id="JAVRBK010000110">
    <property type="protein sequence ID" value="KAK5637793.1"/>
    <property type="molecule type" value="Genomic_DNA"/>
</dbReference>
<dbReference type="PANTHER" id="PTHR23359">
    <property type="entry name" value="NUCLEOTIDE KINASE"/>
    <property type="match status" value="1"/>
</dbReference>
<dbReference type="SUPFAM" id="SSF52540">
    <property type="entry name" value="P-loop containing nucleoside triphosphate hydrolases"/>
    <property type="match status" value="1"/>
</dbReference>
<gene>
    <name evidence="5" type="ORF">RI129_000021</name>
</gene>
<evidence type="ECO:0000256" key="1">
    <source>
        <dbReference type="ARBA" id="ARBA00022679"/>
    </source>
</evidence>
<dbReference type="GO" id="GO:0006139">
    <property type="term" value="P:nucleobase-containing compound metabolic process"/>
    <property type="evidence" value="ECO:0007669"/>
    <property type="project" value="InterPro"/>
</dbReference>
<dbReference type="GO" id="GO:0005524">
    <property type="term" value="F:ATP binding"/>
    <property type="evidence" value="ECO:0007669"/>
    <property type="project" value="InterPro"/>
</dbReference>
<reference evidence="5 6" key="1">
    <citation type="journal article" date="2024" name="Insects">
        <title>An Improved Chromosome-Level Genome Assembly of the Firefly Pyrocoelia pectoralis.</title>
        <authorList>
            <person name="Fu X."/>
            <person name="Meyer-Rochow V.B."/>
            <person name="Ballantyne L."/>
            <person name="Zhu X."/>
        </authorList>
    </citation>
    <scope>NUCLEOTIDE SEQUENCE [LARGE SCALE GENOMIC DNA]</scope>
    <source>
        <strain evidence="5">XCY_ONT2</strain>
    </source>
</reference>
<protein>
    <recommendedName>
        <fullName evidence="7">Adenylate kinase</fullName>
    </recommendedName>
</protein>
<keyword evidence="1 4" id="KW-0808">Transferase</keyword>
<dbReference type="InterPro" id="IPR000850">
    <property type="entry name" value="Adenylat/UMP-CMP_kin"/>
</dbReference>
<dbReference type="InterPro" id="IPR027417">
    <property type="entry name" value="P-loop_NTPase"/>
</dbReference>
<feature type="non-terminal residue" evidence="5">
    <location>
        <position position="1"/>
    </location>
</feature>
<dbReference type="Proteomes" id="UP001329430">
    <property type="component" value="Unassembled WGS sequence"/>
</dbReference>
<organism evidence="5 6">
    <name type="scientific">Pyrocoelia pectoralis</name>
    <dbReference type="NCBI Taxonomy" id="417401"/>
    <lineage>
        <taxon>Eukaryota</taxon>
        <taxon>Metazoa</taxon>
        <taxon>Ecdysozoa</taxon>
        <taxon>Arthropoda</taxon>
        <taxon>Hexapoda</taxon>
        <taxon>Insecta</taxon>
        <taxon>Pterygota</taxon>
        <taxon>Neoptera</taxon>
        <taxon>Endopterygota</taxon>
        <taxon>Coleoptera</taxon>
        <taxon>Polyphaga</taxon>
        <taxon>Elateriformia</taxon>
        <taxon>Elateroidea</taxon>
        <taxon>Lampyridae</taxon>
        <taxon>Lampyrinae</taxon>
        <taxon>Pyrocoelia</taxon>
    </lineage>
</organism>
<keyword evidence="3 4" id="KW-0418">Kinase</keyword>